<keyword evidence="7" id="KW-0804">Transcription</keyword>
<feature type="compositionally biased region" description="Low complexity" evidence="10">
    <location>
        <begin position="273"/>
        <end position="292"/>
    </location>
</feature>
<dbReference type="InterPro" id="IPR016177">
    <property type="entry name" value="DNA-bd_dom_sf"/>
</dbReference>
<dbReference type="OrthoDB" id="663856at2759"/>
<keyword evidence="3" id="KW-0611">Plant defense</keyword>
<evidence type="ECO:0000313" key="12">
    <source>
        <dbReference type="EMBL" id="VFQ86726.1"/>
    </source>
</evidence>
<dbReference type="GO" id="GO:0003700">
    <property type="term" value="F:DNA-binding transcription factor activity"/>
    <property type="evidence" value="ECO:0007669"/>
    <property type="project" value="InterPro"/>
</dbReference>
<keyword evidence="5" id="KW-0238">DNA-binding</keyword>
<dbReference type="PANTHER" id="PTHR31657:SF87">
    <property type="entry name" value="ETHYLENE-RESPONSIVE TRANSCRIPTION FACTOR RAP2-13"/>
    <property type="match status" value="1"/>
</dbReference>
<comment type="similarity">
    <text evidence="9">Belongs to the AP2/ERF transcription factor family. ERF subfamily.</text>
</comment>
<evidence type="ECO:0000256" key="6">
    <source>
        <dbReference type="ARBA" id="ARBA00023159"/>
    </source>
</evidence>
<feature type="compositionally biased region" description="Low complexity" evidence="10">
    <location>
        <begin position="40"/>
        <end position="61"/>
    </location>
</feature>
<keyword evidence="8" id="KW-0539">Nucleus</keyword>
<evidence type="ECO:0000256" key="1">
    <source>
        <dbReference type="ARBA" id="ARBA00004123"/>
    </source>
</evidence>
<dbReference type="GO" id="GO:0000976">
    <property type="term" value="F:transcription cis-regulatory region binding"/>
    <property type="evidence" value="ECO:0007669"/>
    <property type="project" value="UniProtKB-ARBA"/>
</dbReference>
<dbReference type="GO" id="GO:0006952">
    <property type="term" value="P:defense response"/>
    <property type="evidence" value="ECO:0007669"/>
    <property type="project" value="UniProtKB-KW"/>
</dbReference>
<evidence type="ECO:0000256" key="10">
    <source>
        <dbReference type="SAM" id="MobiDB-lite"/>
    </source>
</evidence>
<feature type="region of interest" description="Disordered" evidence="10">
    <location>
        <begin position="39"/>
        <end position="62"/>
    </location>
</feature>
<proteinExistence type="inferred from homology"/>
<evidence type="ECO:0000256" key="7">
    <source>
        <dbReference type="ARBA" id="ARBA00023163"/>
    </source>
</evidence>
<sequence>MAATLDLWSSVGVDLRSYEQPFHGGGDLMDALGPFMRSASPSPSYSSSSSSSSSYPSTSTPGFETGFSGCEIEQLGSIGLNPLTTVQINQIQTQIGLQAQQLLGSSPSSSDRIQWAHRVPNSSFLAPKPVPMKPTAAAPKPANLYRGVRQRHWGKWVAEIRLPKSRTRLWLGTFDTAEEAALAYDSAAYKLRGDAARLNFPNLRHSGSVIRGEFGEFRPLQSNVDAKLQAICRNMAENGGVADSRNPKPNPTAQLRKPKEEAASEDLKSSLAGECGSESYGSDSGSSPLSDLTFPQFAEEESTWDMCSDLHKYPSNEIDWESL</sequence>
<feature type="region of interest" description="Disordered" evidence="10">
    <location>
        <begin position="238"/>
        <end position="295"/>
    </location>
</feature>
<dbReference type="Gene3D" id="3.30.730.10">
    <property type="entry name" value="AP2/ERF domain"/>
    <property type="match status" value="1"/>
</dbReference>
<dbReference type="EMBL" id="OOIL02003256">
    <property type="protein sequence ID" value="VFQ86726.1"/>
    <property type="molecule type" value="Genomic_DNA"/>
</dbReference>
<dbReference type="PANTHER" id="PTHR31657">
    <property type="entry name" value="ETHYLENE-RESPONSIVE TRANSCRIPTION FACTOR ERF061"/>
    <property type="match status" value="1"/>
</dbReference>
<dbReference type="Proteomes" id="UP000595140">
    <property type="component" value="Unassembled WGS sequence"/>
</dbReference>
<keyword evidence="6" id="KW-0010">Activator</keyword>
<dbReference type="SMART" id="SM00380">
    <property type="entry name" value="AP2"/>
    <property type="match status" value="1"/>
</dbReference>
<evidence type="ECO:0000256" key="3">
    <source>
        <dbReference type="ARBA" id="ARBA00022821"/>
    </source>
</evidence>
<organism evidence="12 13">
    <name type="scientific">Cuscuta campestris</name>
    <dbReference type="NCBI Taxonomy" id="132261"/>
    <lineage>
        <taxon>Eukaryota</taxon>
        <taxon>Viridiplantae</taxon>
        <taxon>Streptophyta</taxon>
        <taxon>Embryophyta</taxon>
        <taxon>Tracheophyta</taxon>
        <taxon>Spermatophyta</taxon>
        <taxon>Magnoliopsida</taxon>
        <taxon>eudicotyledons</taxon>
        <taxon>Gunneridae</taxon>
        <taxon>Pentapetalae</taxon>
        <taxon>asterids</taxon>
        <taxon>lamiids</taxon>
        <taxon>Solanales</taxon>
        <taxon>Convolvulaceae</taxon>
        <taxon>Cuscuteae</taxon>
        <taxon>Cuscuta</taxon>
        <taxon>Cuscuta subgen. Grammica</taxon>
        <taxon>Cuscuta sect. Cleistogrammica</taxon>
    </lineage>
</organism>
<keyword evidence="13" id="KW-1185">Reference proteome</keyword>
<comment type="subcellular location">
    <subcellularLocation>
        <location evidence="1">Nucleus</location>
    </subcellularLocation>
</comment>
<keyword evidence="4" id="KW-0805">Transcription regulation</keyword>
<dbReference type="FunFam" id="3.30.730.10:FF:000001">
    <property type="entry name" value="Ethylene-responsive transcription factor 2"/>
    <property type="match status" value="1"/>
</dbReference>
<feature type="domain" description="AP2/ERF" evidence="11">
    <location>
        <begin position="144"/>
        <end position="201"/>
    </location>
</feature>
<dbReference type="GO" id="GO:0009873">
    <property type="term" value="P:ethylene-activated signaling pathway"/>
    <property type="evidence" value="ECO:0007669"/>
    <property type="project" value="UniProtKB-KW"/>
</dbReference>
<dbReference type="AlphaFoldDB" id="A0A484MFE7"/>
<evidence type="ECO:0000313" key="13">
    <source>
        <dbReference type="Proteomes" id="UP000595140"/>
    </source>
</evidence>
<gene>
    <name evidence="12" type="ORF">CCAM_LOCUS28502</name>
</gene>
<dbReference type="SUPFAM" id="SSF54171">
    <property type="entry name" value="DNA-binding domain"/>
    <property type="match status" value="1"/>
</dbReference>
<feature type="compositionally biased region" description="Basic and acidic residues" evidence="10">
    <location>
        <begin position="257"/>
        <end position="268"/>
    </location>
</feature>
<evidence type="ECO:0000256" key="2">
    <source>
        <dbReference type="ARBA" id="ARBA00022745"/>
    </source>
</evidence>
<dbReference type="GO" id="GO:0005634">
    <property type="term" value="C:nucleus"/>
    <property type="evidence" value="ECO:0007669"/>
    <property type="project" value="UniProtKB-SubCell"/>
</dbReference>
<dbReference type="PRINTS" id="PR00367">
    <property type="entry name" value="ETHRSPELEMNT"/>
</dbReference>
<evidence type="ECO:0000256" key="9">
    <source>
        <dbReference type="ARBA" id="ARBA00024343"/>
    </source>
</evidence>
<evidence type="ECO:0000256" key="4">
    <source>
        <dbReference type="ARBA" id="ARBA00023015"/>
    </source>
</evidence>
<dbReference type="CDD" id="cd00018">
    <property type="entry name" value="AP2"/>
    <property type="match status" value="1"/>
</dbReference>
<dbReference type="PROSITE" id="PS51032">
    <property type="entry name" value="AP2_ERF"/>
    <property type="match status" value="1"/>
</dbReference>
<dbReference type="InterPro" id="IPR036955">
    <property type="entry name" value="AP2/ERF_dom_sf"/>
</dbReference>
<dbReference type="Pfam" id="PF00847">
    <property type="entry name" value="AP2"/>
    <property type="match status" value="1"/>
</dbReference>
<evidence type="ECO:0000256" key="5">
    <source>
        <dbReference type="ARBA" id="ARBA00023125"/>
    </source>
</evidence>
<dbReference type="InterPro" id="IPR051758">
    <property type="entry name" value="ERF/AP2-like"/>
</dbReference>
<dbReference type="InterPro" id="IPR001471">
    <property type="entry name" value="AP2/ERF_dom"/>
</dbReference>
<evidence type="ECO:0000259" key="11">
    <source>
        <dbReference type="PROSITE" id="PS51032"/>
    </source>
</evidence>
<reference evidence="12 13" key="1">
    <citation type="submission" date="2018-04" db="EMBL/GenBank/DDBJ databases">
        <authorList>
            <person name="Vogel A."/>
        </authorList>
    </citation>
    <scope>NUCLEOTIDE SEQUENCE [LARGE SCALE GENOMIC DNA]</scope>
</reference>
<name>A0A484MFE7_9ASTE</name>
<protein>
    <recommendedName>
        <fullName evidence="11">AP2/ERF domain-containing protein</fullName>
    </recommendedName>
</protein>
<accession>A0A484MFE7</accession>
<keyword evidence="2" id="KW-0936">Ethylene signaling pathway</keyword>
<evidence type="ECO:0000256" key="8">
    <source>
        <dbReference type="ARBA" id="ARBA00023242"/>
    </source>
</evidence>